<proteinExistence type="predicted"/>
<organism evidence="1 2">
    <name type="scientific">Acinetobacter radioresistens SK82</name>
    <dbReference type="NCBI Taxonomy" id="596318"/>
    <lineage>
        <taxon>Bacteria</taxon>
        <taxon>Pseudomonadati</taxon>
        <taxon>Pseudomonadota</taxon>
        <taxon>Gammaproteobacteria</taxon>
        <taxon>Moraxellales</taxon>
        <taxon>Moraxellaceae</taxon>
        <taxon>Acinetobacter</taxon>
    </lineage>
</organism>
<comment type="caution">
    <text evidence="1">The sequence shown here is derived from an EMBL/GenBank/DDBJ whole genome shotgun (WGS) entry which is preliminary data.</text>
</comment>
<evidence type="ECO:0000313" key="2">
    <source>
        <dbReference type="Proteomes" id="UP000018419"/>
    </source>
</evidence>
<accession>A0ABP2GQZ1</accession>
<gene>
    <name evidence="1" type="ORF">ACIRA0001_0998</name>
</gene>
<sequence length="37" mass="4332">MIQSAIKQLLRILLLNERQGKMDYSVMQVFISPVCKH</sequence>
<dbReference type="EMBL" id="ACVR01000020">
    <property type="protein sequence ID" value="EET83296.1"/>
    <property type="molecule type" value="Genomic_DNA"/>
</dbReference>
<evidence type="ECO:0000313" key="1">
    <source>
        <dbReference type="EMBL" id="EET83296.1"/>
    </source>
</evidence>
<keyword evidence="2" id="KW-1185">Reference proteome</keyword>
<protein>
    <submittedName>
        <fullName evidence="1">Uncharacterized protein</fullName>
    </submittedName>
</protein>
<dbReference type="Proteomes" id="UP000018419">
    <property type="component" value="Unassembled WGS sequence"/>
</dbReference>
<name>A0ABP2GQZ1_ACIRA</name>
<reference evidence="1 2" key="1">
    <citation type="submission" date="2009-07" db="EMBL/GenBank/DDBJ databases">
        <authorList>
            <person name="Madupu R."/>
            <person name="Durkin A.S."/>
            <person name="Torralba M."/>
            <person name="Methe B."/>
            <person name="Sutton G.G."/>
            <person name="Strausberg R.L."/>
            <person name="Nelson K.E."/>
        </authorList>
    </citation>
    <scope>NUCLEOTIDE SEQUENCE [LARGE SCALE GENOMIC DNA]</scope>
    <source>
        <strain evidence="1 2">SK82</strain>
    </source>
</reference>